<dbReference type="CDD" id="cd02440">
    <property type="entry name" value="AdoMet_MTases"/>
    <property type="match status" value="1"/>
</dbReference>
<dbReference type="Pfam" id="PF08242">
    <property type="entry name" value="Methyltransf_12"/>
    <property type="match status" value="1"/>
</dbReference>
<dbReference type="GO" id="GO:0032259">
    <property type="term" value="P:methylation"/>
    <property type="evidence" value="ECO:0007669"/>
    <property type="project" value="UniProtKB-KW"/>
</dbReference>
<dbReference type="InterPro" id="IPR013217">
    <property type="entry name" value="Methyltransf_12"/>
</dbReference>
<dbReference type="InterPro" id="IPR029063">
    <property type="entry name" value="SAM-dependent_MTases_sf"/>
</dbReference>
<sequence length="204" mass="22719">MLAAYDWIVLGFVSRWMWRCSRRTMLKHYDAQVGARHLDIGPGTGWFLDRCRFPVKNPDVTLIDLNETPLATAARRIRRYRPATHARDVYRPLDLGAARFDSVGMNFLLHCLPGTVAQKAVVFDHVVPHLAPGARVFGSTVLGAGPHHTKASAKLLGKLNRSDVFNNADDRLDDLARELASRFGEVDLRVKGAVCLFSARFPAA</sequence>
<dbReference type="PIRSF" id="PIRSF011491">
    <property type="entry name" value="Mtase_YbcY_prd"/>
    <property type="match status" value="1"/>
</dbReference>
<dbReference type="GO" id="GO:0008168">
    <property type="term" value="F:methyltransferase activity"/>
    <property type="evidence" value="ECO:0007669"/>
    <property type="project" value="UniProtKB-KW"/>
</dbReference>
<reference evidence="2 3" key="1">
    <citation type="submission" date="2019-12" db="EMBL/GenBank/DDBJ databases">
        <title>Nocardia macrotermitis sp. nov. and Nocardia aurantia sp. nov., isolated from the gut of the fungus growing-termite Macrotermes natalensis.</title>
        <authorList>
            <person name="Christine B."/>
            <person name="Rene B."/>
        </authorList>
    </citation>
    <scope>NUCLEOTIDE SEQUENCE [LARGE SCALE GENOMIC DNA]</scope>
    <source>
        <strain evidence="2 3">DSM 102126</strain>
    </source>
</reference>
<gene>
    <name evidence="2" type="ORF">GQ466_28140</name>
</gene>
<dbReference type="Gene3D" id="3.40.50.150">
    <property type="entry name" value="Vaccinia Virus protein VP39"/>
    <property type="match status" value="1"/>
</dbReference>
<feature type="domain" description="Methyltransferase type 12" evidence="1">
    <location>
        <begin position="38"/>
        <end position="135"/>
    </location>
</feature>
<dbReference type="OrthoDB" id="507855at2"/>
<dbReference type="AlphaFoldDB" id="A0A6I4WMK2"/>
<protein>
    <submittedName>
        <fullName evidence="2">Methyltransferase</fullName>
    </submittedName>
</protein>
<keyword evidence="3" id="KW-1185">Reference proteome</keyword>
<dbReference type="Proteomes" id="UP000431901">
    <property type="component" value="Unassembled WGS sequence"/>
</dbReference>
<dbReference type="SUPFAM" id="SSF53335">
    <property type="entry name" value="S-adenosyl-L-methionine-dependent methyltransferases"/>
    <property type="match status" value="1"/>
</dbReference>
<evidence type="ECO:0000259" key="1">
    <source>
        <dbReference type="Pfam" id="PF08242"/>
    </source>
</evidence>
<keyword evidence="2" id="KW-0808">Transferase</keyword>
<evidence type="ECO:0000313" key="3">
    <source>
        <dbReference type="Proteomes" id="UP000431901"/>
    </source>
</evidence>
<dbReference type="InterPro" id="IPR016584">
    <property type="entry name" value="MeTrfase_VrtF"/>
</dbReference>
<evidence type="ECO:0000313" key="2">
    <source>
        <dbReference type="EMBL" id="MXQ67892.1"/>
    </source>
</evidence>
<comment type="caution">
    <text evidence="2">The sequence shown here is derived from an EMBL/GenBank/DDBJ whole genome shotgun (WGS) entry which is preliminary data.</text>
</comment>
<organism evidence="2 3">
    <name type="scientific">Actinomadura rayongensis</name>
    <dbReference type="NCBI Taxonomy" id="1429076"/>
    <lineage>
        <taxon>Bacteria</taxon>
        <taxon>Bacillati</taxon>
        <taxon>Actinomycetota</taxon>
        <taxon>Actinomycetes</taxon>
        <taxon>Streptosporangiales</taxon>
        <taxon>Thermomonosporaceae</taxon>
        <taxon>Actinomadura</taxon>
    </lineage>
</organism>
<proteinExistence type="predicted"/>
<name>A0A6I4WMK2_9ACTN</name>
<dbReference type="EMBL" id="WUTW01000009">
    <property type="protein sequence ID" value="MXQ67892.1"/>
    <property type="molecule type" value="Genomic_DNA"/>
</dbReference>
<keyword evidence="2" id="KW-0489">Methyltransferase</keyword>
<accession>A0A6I4WMK2</accession>